<dbReference type="HOGENOM" id="CLU_1675247_0_0_9"/>
<keyword evidence="2" id="KW-1185">Reference proteome</keyword>
<dbReference type="KEGG" id="eha:Ethha_0512"/>
<name>E6U933_ETHHY</name>
<dbReference type="STRING" id="663278.Ethha_0512"/>
<accession>E6U933</accession>
<dbReference type="EMBL" id="CP002400">
    <property type="protein sequence ID" value="ADU26097.1"/>
    <property type="molecule type" value="Genomic_DNA"/>
</dbReference>
<sequence length="157" mass="17518">MDFVSAVKSMWACGATCVCLPIGQGRKMVIRPQSYPQMMAKATFGPETRLSVAYRSASLTLNEILAKDWEVFDPAEFAIAPVEPSPKEELKLPETLAAAKNVTAVEAAVRRLSDEELYTAADVYAERVAQGQREKTRLRVVLEEIRHRERKRGQAHA</sequence>
<evidence type="ECO:0000313" key="2">
    <source>
        <dbReference type="Proteomes" id="UP000001551"/>
    </source>
</evidence>
<gene>
    <name evidence="1" type="ordered locus">Ethha_0512</name>
</gene>
<reference evidence="1 2" key="1">
    <citation type="submission" date="2010-12" db="EMBL/GenBank/DDBJ databases">
        <title>Complete sequence of Ethanoligenens harbinense YUAN-3.</title>
        <authorList>
            <person name="Lucas S."/>
            <person name="Copeland A."/>
            <person name="Lapidus A."/>
            <person name="Cheng J.-F."/>
            <person name="Bruce D."/>
            <person name="Goodwin L."/>
            <person name="Pitluck S."/>
            <person name="Chertkov O."/>
            <person name="Misra M."/>
            <person name="Detter J.C."/>
            <person name="Han C."/>
            <person name="Tapia R."/>
            <person name="Land M."/>
            <person name="Hauser L."/>
            <person name="Jeffries C."/>
            <person name="Kyrpides N."/>
            <person name="Ivanova N."/>
            <person name="Mikhailova N."/>
            <person name="Wang A."/>
            <person name="Mouttaki H."/>
            <person name="He Z."/>
            <person name="Zhou J."/>
            <person name="Hemme C.L."/>
            <person name="Woyke T."/>
        </authorList>
    </citation>
    <scope>NUCLEOTIDE SEQUENCE [LARGE SCALE GENOMIC DNA]</scope>
    <source>
        <strain evidence="2">DSM 18485 / JCM 12961 / CGMCC 1.5033 / YUAN-3</strain>
    </source>
</reference>
<proteinExistence type="predicted"/>
<organism evidence="1 2">
    <name type="scientific">Ethanoligenens harbinense (strain DSM 18485 / JCM 12961 / CGMCC 1.5033 / YUAN-3)</name>
    <dbReference type="NCBI Taxonomy" id="663278"/>
    <lineage>
        <taxon>Bacteria</taxon>
        <taxon>Bacillati</taxon>
        <taxon>Bacillota</taxon>
        <taxon>Clostridia</taxon>
        <taxon>Eubacteriales</taxon>
        <taxon>Oscillospiraceae</taxon>
        <taxon>Ethanoligenens</taxon>
    </lineage>
</organism>
<protein>
    <submittedName>
        <fullName evidence="1">Uncharacterized protein</fullName>
    </submittedName>
</protein>
<dbReference type="AlphaFoldDB" id="E6U933"/>
<evidence type="ECO:0000313" key="1">
    <source>
        <dbReference type="EMBL" id="ADU26097.1"/>
    </source>
</evidence>
<dbReference type="Proteomes" id="UP000001551">
    <property type="component" value="Chromosome"/>
</dbReference>